<dbReference type="OrthoDB" id="6287725at2759"/>
<keyword evidence="2" id="KW-1185">Reference proteome</keyword>
<proteinExistence type="predicted"/>
<gene>
    <name evidence="1" type="primary">fry</name>
    <name evidence="1" type="ORF">EVAR_69705_1</name>
</gene>
<name>A0A4C1SWA2_EUMVA</name>
<evidence type="ECO:0000313" key="1">
    <source>
        <dbReference type="EMBL" id="GBP06523.1"/>
    </source>
</evidence>
<reference evidence="1 2" key="1">
    <citation type="journal article" date="2019" name="Commun. Biol.">
        <title>The bagworm genome reveals a unique fibroin gene that provides high tensile strength.</title>
        <authorList>
            <person name="Kono N."/>
            <person name="Nakamura H."/>
            <person name="Ohtoshi R."/>
            <person name="Tomita M."/>
            <person name="Numata K."/>
            <person name="Arakawa K."/>
        </authorList>
    </citation>
    <scope>NUCLEOTIDE SEQUENCE [LARGE SCALE GENOMIC DNA]</scope>
</reference>
<protein>
    <submittedName>
        <fullName evidence="1">Protein furry</fullName>
    </submittedName>
</protein>
<accession>A0A4C1SWA2</accession>
<sequence length="109" mass="12523">MQVRYRVFYVFGVKPALHAVVLETTVAAESEHITQKGSEKGRGTLDALLCTTYCRSQLYLSRQLSQLHPELTMPMFSVRLRLQLQFRFNLDTVHNSQDQMILLLHASQA</sequence>
<dbReference type="AlphaFoldDB" id="A0A4C1SWA2"/>
<dbReference type="Proteomes" id="UP000299102">
    <property type="component" value="Unassembled WGS sequence"/>
</dbReference>
<comment type="caution">
    <text evidence="1">The sequence shown here is derived from an EMBL/GenBank/DDBJ whole genome shotgun (WGS) entry which is preliminary data.</text>
</comment>
<dbReference type="EMBL" id="BGZK01004048">
    <property type="protein sequence ID" value="GBP06523.1"/>
    <property type="molecule type" value="Genomic_DNA"/>
</dbReference>
<organism evidence="1 2">
    <name type="scientific">Eumeta variegata</name>
    <name type="common">Bagworm moth</name>
    <name type="synonym">Eumeta japonica</name>
    <dbReference type="NCBI Taxonomy" id="151549"/>
    <lineage>
        <taxon>Eukaryota</taxon>
        <taxon>Metazoa</taxon>
        <taxon>Ecdysozoa</taxon>
        <taxon>Arthropoda</taxon>
        <taxon>Hexapoda</taxon>
        <taxon>Insecta</taxon>
        <taxon>Pterygota</taxon>
        <taxon>Neoptera</taxon>
        <taxon>Endopterygota</taxon>
        <taxon>Lepidoptera</taxon>
        <taxon>Glossata</taxon>
        <taxon>Ditrysia</taxon>
        <taxon>Tineoidea</taxon>
        <taxon>Psychidae</taxon>
        <taxon>Oiketicinae</taxon>
        <taxon>Eumeta</taxon>
    </lineage>
</organism>
<evidence type="ECO:0000313" key="2">
    <source>
        <dbReference type="Proteomes" id="UP000299102"/>
    </source>
</evidence>